<dbReference type="PANTHER" id="PTHR22911">
    <property type="entry name" value="ACYL-MALONYL CONDENSING ENZYME-RELATED"/>
    <property type="match status" value="1"/>
</dbReference>
<dbReference type="Proteomes" id="UP000032483">
    <property type="component" value="Unassembled WGS sequence"/>
</dbReference>
<feature type="transmembrane region" description="Helical" evidence="2">
    <location>
        <begin position="65"/>
        <end position="85"/>
    </location>
</feature>
<dbReference type="Proteomes" id="UP000053433">
    <property type="component" value="Unassembled WGS sequence"/>
</dbReference>
<evidence type="ECO:0000313" key="8">
    <source>
        <dbReference type="Proteomes" id="UP000053433"/>
    </source>
</evidence>
<keyword evidence="2" id="KW-0812">Transmembrane</keyword>
<evidence type="ECO:0000256" key="2">
    <source>
        <dbReference type="SAM" id="Phobius"/>
    </source>
</evidence>
<keyword evidence="2" id="KW-1133">Transmembrane helix</keyword>
<proteinExistence type="inferred from homology"/>
<feature type="transmembrane region" description="Helical" evidence="2">
    <location>
        <begin position="30"/>
        <end position="53"/>
    </location>
</feature>
<evidence type="ECO:0000256" key="1">
    <source>
        <dbReference type="ARBA" id="ARBA00007362"/>
    </source>
</evidence>
<comment type="similarity">
    <text evidence="1">Belongs to the EamA transporter family.</text>
</comment>
<evidence type="ECO:0000313" key="9">
    <source>
        <dbReference type="Proteomes" id="UP000472755"/>
    </source>
</evidence>
<keyword evidence="2" id="KW-0472">Membrane</keyword>
<dbReference type="Gene3D" id="1.10.3730.20">
    <property type="match status" value="1"/>
</dbReference>
<dbReference type="SUPFAM" id="SSF103481">
    <property type="entry name" value="Multidrug resistance efflux transporter EmrE"/>
    <property type="match status" value="1"/>
</dbReference>
<dbReference type="FunFam" id="1.10.3730.20:FF:000009">
    <property type="entry name" value="EamA family transporter"/>
    <property type="match status" value="1"/>
</dbReference>
<accession>A0A0W7TLG7</accession>
<dbReference type="EMBL" id="WMZU01000015">
    <property type="protein sequence ID" value="MTS27704.1"/>
    <property type="molecule type" value="Genomic_DNA"/>
</dbReference>
<keyword evidence="7" id="KW-1185">Reference proteome</keyword>
<evidence type="ECO:0000313" key="4">
    <source>
        <dbReference type="EMBL" id="KJF38290.1"/>
    </source>
</evidence>
<name>A0A0D8IUE1_9FIRM</name>
<evidence type="ECO:0000313" key="7">
    <source>
        <dbReference type="Proteomes" id="UP000032483"/>
    </source>
</evidence>
<evidence type="ECO:0000313" key="6">
    <source>
        <dbReference type="EMBL" id="MTS27704.1"/>
    </source>
</evidence>
<sequence>MWAVYAGLSALFASLTAILGKIGVQGINSNLATAIRTIFVLVMAWGMVFITGAQAGMKDIGGRSLVFLMLSGLATGASWLCYYKALQVGQVAKVVTIDKFSLILTFLLAALFLGEKLTLKTLLGGVLITVGTLVVAL</sequence>
<dbReference type="AlphaFoldDB" id="A0A0D8IUE1"/>
<reference evidence="6 9" key="3">
    <citation type="journal article" date="2019" name="Nat. Med.">
        <title>A library of human gut bacterial isolates paired with longitudinal multiomics data enables mechanistic microbiome research.</title>
        <authorList>
            <person name="Poyet M."/>
            <person name="Groussin M."/>
            <person name="Gibbons S.M."/>
            <person name="Avila-Pacheco J."/>
            <person name="Jiang X."/>
            <person name="Kearney S.M."/>
            <person name="Perrotta A.R."/>
            <person name="Berdy B."/>
            <person name="Zhao S."/>
            <person name="Lieberman T.D."/>
            <person name="Swanson P.K."/>
            <person name="Smith M."/>
            <person name="Roesemann S."/>
            <person name="Alexander J.E."/>
            <person name="Rich S.A."/>
            <person name="Livny J."/>
            <person name="Vlamakis H."/>
            <person name="Clish C."/>
            <person name="Bullock K."/>
            <person name="Deik A."/>
            <person name="Scott J."/>
            <person name="Pierce K.A."/>
            <person name="Xavier R.J."/>
            <person name="Alm E.J."/>
        </authorList>
    </citation>
    <scope>NUCLEOTIDE SEQUENCE [LARGE SCALE GENOMIC DNA]</scope>
    <source>
        <strain evidence="6 9">BIOML-A4</strain>
    </source>
</reference>
<accession>A0A0D8IUE1</accession>
<feature type="transmembrane region" description="Helical" evidence="2">
    <location>
        <begin position="119"/>
        <end position="136"/>
    </location>
</feature>
<dbReference type="Pfam" id="PF00892">
    <property type="entry name" value="EamA"/>
    <property type="match status" value="1"/>
</dbReference>
<dbReference type="PATRIC" id="fig|1550024.3.peg.4342"/>
<evidence type="ECO:0000313" key="5">
    <source>
        <dbReference type="EMBL" id="KUE74684.1"/>
    </source>
</evidence>
<dbReference type="PANTHER" id="PTHR22911:SF137">
    <property type="entry name" value="SOLUTE CARRIER FAMILY 35 MEMBER G2-RELATED"/>
    <property type="match status" value="1"/>
</dbReference>
<dbReference type="InterPro" id="IPR037185">
    <property type="entry name" value="EmrE-like"/>
</dbReference>
<dbReference type="GeneID" id="42858608"/>
<feature type="transmembrane region" description="Helical" evidence="2">
    <location>
        <begin position="91"/>
        <end position="112"/>
    </location>
</feature>
<organism evidence="4 7">
    <name type="scientific">Ruthenibacterium lactatiformans</name>
    <dbReference type="NCBI Taxonomy" id="1550024"/>
    <lineage>
        <taxon>Bacteria</taxon>
        <taxon>Bacillati</taxon>
        <taxon>Bacillota</taxon>
        <taxon>Clostridia</taxon>
        <taxon>Eubacteriales</taxon>
        <taxon>Oscillospiraceae</taxon>
        <taxon>Ruthenibacterium</taxon>
    </lineage>
</organism>
<reference evidence="4" key="1">
    <citation type="submission" date="2015-02" db="EMBL/GenBank/DDBJ databases">
        <title>A novel member of the family Ruminococcaceae isolated from human feces.</title>
        <authorList>
            <person name="Shkoporov A.N."/>
            <person name="Chaplin A.V."/>
            <person name="Motuzova O.V."/>
            <person name="Kafarskaia L.I."/>
            <person name="Khokhlova E.V."/>
            <person name="Efimov B.A."/>
        </authorList>
    </citation>
    <scope>NUCLEOTIDE SEQUENCE [LARGE SCALE GENOMIC DNA]</scope>
    <source>
        <strain evidence="4">585-1</strain>
    </source>
</reference>
<dbReference type="EMBL" id="JXXK01000054">
    <property type="protein sequence ID" value="KJF38290.1"/>
    <property type="molecule type" value="Genomic_DNA"/>
</dbReference>
<dbReference type="Proteomes" id="UP000472755">
    <property type="component" value="Unassembled WGS sequence"/>
</dbReference>
<gene>
    <name evidence="5" type="ORF">ASJ35_17910</name>
    <name evidence="6" type="ORF">GMD59_10445</name>
    <name evidence="4" type="ORF">TQ39_18930</name>
</gene>
<comment type="caution">
    <text evidence="4">The sequence shown here is derived from an EMBL/GenBank/DDBJ whole genome shotgun (WGS) entry which is preliminary data.</text>
</comment>
<dbReference type="EMBL" id="LMUA01000049">
    <property type="protein sequence ID" value="KUE74684.1"/>
    <property type="molecule type" value="Genomic_DNA"/>
</dbReference>
<dbReference type="GO" id="GO:0016020">
    <property type="term" value="C:membrane"/>
    <property type="evidence" value="ECO:0007669"/>
    <property type="project" value="InterPro"/>
</dbReference>
<dbReference type="RefSeq" id="WP_009322591.1">
    <property type="nucleotide sequence ID" value="NZ_CAUWGP010000050.1"/>
</dbReference>
<dbReference type="InterPro" id="IPR000620">
    <property type="entry name" value="EamA_dom"/>
</dbReference>
<evidence type="ECO:0000259" key="3">
    <source>
        <dbReference type="Pfam" id="PF00892"/>
    </source>
</evidence>
<feature type="domain" description="EamA" evidence="3">
    <location>
        <begin position="2"/>
        <end position="136"/>
    </location>
</feature>
<reference evidence="5 8" key="2">
    <citation type="submission" date="2015-10" db="EMBL/GenBank/DDBJ databases">
        <title>A novel member of the family Ruminococcaceae isolated from human faeces.</title>
        <authorList>
            <person name="Shkoporov A.N."/>
            <person name="Chaplin A.V."/>
            <person name="Motuzova O.V."/>
            <person name="Kafarskaia L.I."/>
            <person name="Efimov B.A."/>
        </authorList>
    </citation>
    <scope>NUCLEOTIDE SEQUENCE [LARGE SCALE GENOMIC DNA]</scope>
    <source>
        <strain evidence="5 8">668</strain>
    </source>
</reference>
<protein>
    <submittedName>
        <fullName evidence="6">EamA family transporter</fullName>
    </submittedName>
    <submittedName>
        <fullName evidence="4">Membrane protein</fullName>
    </submittedName>
</protein>